<proteinExistence type="predicted"/>
<dbReference type="SUPFAM" id="SSF51695">
    <property type="entry name" value="PLC-like phosphodiesterases"/>
    <property type="match status" value="1"/>
</dbReference>
<dbReference type="Gene3D" id="3.20.20.190">
    <property type="entry name" value="Phosphatidylinositol (PI) phosphodiesterase"/>
    <property type="match status" value="2"/>
</dbReference>
<dbReference type="CDD" id="cd08556">
    <property type="entry name" value="GDPD"/>
    <property type="match status" value="1"/>
</dbReference>
<reference evidence="2 3" key="1">
    <citation type="submission" date="2020-08" db="EMBL/GenBank/DDBJ databases">
        <title>Genomic Encyclopedia of Type Strains, Phase IV (KMG-IV): sequencing the most valuable type-strain genomes for metagenomic binning, comparative biology and taxonomic classification.</title>
        <authorList>
            <person name="Goeker M."/>
        </authorList>
    </citation>
    <scope>NUCLEOTIDE SEQUENCE [LARGE SCALE GENOMIC DNA]</scope>
    <source>
        <strain evidence="2 3">DSM 23562</strain>
    </source>
</reference>
<organism evidence="2 3">
    <name type="scientific">Armatimonas rosea</name>
    <dbReference type="NCBI Taxonomy" id="685828"/>
    <lineage>
        <taxon>Bacteria</taxon>
        <taxon>Bacillati</taxon>
        <taxon>Armatimonadota</taxon>
        <taxon>Armatimonadia</taxon>
        <taxon>Armatimonadales</taxon>
        <taxon>Armatimonadaceae</taxon>
        <taxon>Armatimonas</taxon>
    </lineage>
</organism>
<dbReference type="InterPro" id="IPR030395">
    <property type="entry name" value="GP_PDE_dom"/>
</dbReference>
<comment type="caution">
    <text evidence="2">The sequence shown here is derived from an EMBL/GenBank/DDBJ whole genome shotgun (WGS) entry which is preliminary data.</text>
</comment>
<sequence>MTIFAHRGASADAPENTLAAFLLAAEQGADGIELDVRLTDDHQLLVHHDPISGSRADYPRHPTLDEVFATVGEKFVCINVELKESGNGLEPLVLECIARHKILERVLISSFLPEALKNCPGLPCARLFARTIPDDWPEWPVLHPHFALVTDETMALWREAGKIVNVWTVNDPAEMKRLAALGVDGLITDVPAHWK</sequence>
<protein>
    <submittedName>
        <fullName evidence="2">Glycerophosphoryl diester phosphodiesterase</fullName>
        <ecNumber evidence="2">3.1.4.46</ecNumber>
    </submittedName>
</protein>
<dbReference type="GO" id="GO:0008889">
    <property type="term" value="F:glycerophosphodiester phosphodiesterase activity"/>
    <property type="evidence" value="ECO:0007669"/>
    <property type="project" value="UniProtKB-EC"/>
</dbReference>
<dbReference type="Pfam" id="PF03009">
    <property type="entry name" value="GDPD"/>
    <property type="match status" value="2"/>
</dbReference>
<dbReference type="Proteomes" id="UP000520814">
    <property type="component" value="Unassembled WGS sequence"/>
</dbReference>
<gene>
    <name evidence="2" type="ORF">HNQ39_002460</name>
</gene>
<dbReference type="EMBL" id="JACHGW010000002">
    <property type="protein sequence ID" value="MBB6050669.1"/>
    <property type="molecule type" value="Genomic_DNA"/>
</dbReference>
<evidence type="ECO:0000313" key="2">
    <source>
        <dbReference type="EMBL" id="MBB6050669.1"/>
    </source>
</evidence>
<dbReference type="GO" id="GO:0006629">
    <property type="term" value="P:lipid metabolic process"/>
    <property type="evidence" value="ECO:0007669"/>
    <property type="project" value="InterPro"/>
</dbReference>
<keyword evidence="2" id="KW-0378">Hydrolase</keyword>
<dbReference type="RefSeq" id="WP_184196067.1">
    <property type="nucleotide sequence ID" value="NZ_JACHGW010000002.1"/>
</dbReference>
<dbReference type="EC" id="3.1.4.46" evidence="2"/>
<keyword evidence="3" id="KW-1185">Reference proteome</keyword>
<dbReference type="AlphaFoldDB" id="A0A7W9SRI4"/>
<dbReference type="InterPro" id="IPR017946">
    <property type="entry name" value="PLC-like_Pdiesterase_TIM-brl"/>
</dbReference>
<dbReference type="PANTHER" id="PTHR46211">
    <property type="entry name" value="GLYCEROPHOSPHORYL DIESTER PHOSPHODIESTERASE"/>
    <property type="match status" value="1"/>
</dbReference>
<feature type="domain" description="GP-PDE" evidence="1">
    <location>
        <begin position="1"/>
        <end position="195"/>
    </location>
</feature>
<name>A0A7W9SRI4_ARMRO</name>
<evidence type="ECO:0000313" key="3">
    <source>
        <dbReference type="Proteomes" id="UP000520814"/>
    </source>
</evidence>
<accession>A0A7W9SRI4</accession>
<evidence type="ECO:0000259" key="1">
    <source>
        <dbReference type="PROSITE" id="PS51704"/>
    </source>
</evidence>
<dbReference type="PANTHER" id="PTHR46211:SF1">
    <property type="entry name" value="GLYCEROPHOSPHODIESTER PHOSPHODIESTERASE, CYTOPLASMIC"/>
    <property type="match status" value="1"/>
</dbReference>
<dbReference type="PROSITE" id="PS51704">
    <property type="entry name" value="GP_PDE"/>
    <property type="match status" value="1"/>
</dbReference>